<keyword evidence="1" id="KW-0812">Transmembrane</keyword>
<sequence>MDQINNDYSPIVLGLLAGFCYYRCFERRKINKQFDMECWAKLHYMEKENSSLVQVHLKSMMVGLIIIILSLQGCVDIYKKALSFFGATIIGLHIGQYINEREYIKNGNNKI</sequence>
<feature type="transmembrane region" description="Helical" evidence="1">
    <location>
        <begin position="51"/>
        <end position="71"/>
    </location>
</feature>
<dbReference type="Proteomes" id="UP001162001">
    <property type="component" value="Segment"/>
</dbReference>
<evidence type="ECO:0000256" key="1">
    <source>
        <dbReference type="SAM" id="Phobius"/>
    </source>
</evidence>
<reference evidence="2 3" key="1">
    <citation type="submission" date="2020-04" db="EMBL/GenBank/DDBJ databases">
        <title>Advantages and limits of metagenomic assembly and binning of a giant virus.</title>
        <authorList>
            <person name="Schulz F."/>
            <person name="Andreani J."/>
            <person name="Francis R."/>
            <person name="Boudjemaa H."/>
            <person name="Bou Khalil J.Y."/>
            <person name="Lee J."/>
            <person name="La Scola B."/>
            <person name="Woyke T."/>
        </authorList>
    </citation>
    <scope>NUCLEOTIDE SEQUENCE [LARGE SCALE GENOMIC DNA]</scope>
    <source>
        <strain evidence="2 3">FV1/VV64</strain>
    </source>
</reference>
<keyword evidence="1" id="KW-0472">Membrane</keyword>
<gene>
    <name evidence="2" type="ORF">Fadolivirus_1_1217</name>
</gene>
<feature type="transmembrane region" description="Helical" evidence="1">
    <location>
        <begin position="77"/>
        <end position="95"/>
    </location>
</feature>
<accession>A0A7D3V5Z1</accession>
<organism evidence="2 3">
    <name type="scientific">Fadolivirus FV1/VV64</name>
    <dbReference type="NCBI Taxonomy" id="3070911"/>
    <lineage>
        <taxon>Viruses</taxon>
        <taxon>Varidnaviria</taxon>
        <taxon>Bamfordvirae</taxon>
        <taxon>Nucleocytoviricota</taxon>
        <taxon>Megaviricetes</taxon>
        <taxon>Imitervirales</taxon>
        <taxon>Mimiviridae</taxon>
        <taxon>Klosneuvirinae</taxon>
        <taxon>Fadolivirus</taxon>
        <taxon>Fadolivirus algeromassiliense</taxon>
    </lineage>
</organism>
<proteinExistence type="predicted"/>
<protein>
    <submittedName>
        <fullName evidence="2">Uncharacterized protein</fullName>
    </submittedName>
</protein>
<keyword evidence="3" id="KW-1185">Reference proteome</keyword>
<keyword evidence="1" id="KW-1133">Transmembrane helix</keyword>
<evidence type="ECO:0000313" key="3">
    <source>
        <dbReference type="Proteomes" id="UP001162001"/>
    </source>
</evidence>
<dbReference type="EMBL" id="MT418680">
    <property type="protein sequence ID" value="QKF94675.1"/>
    <property type="molecule type" value="Genomic_DNA"/>
</dbReference>
<evidence type="ECO:0000313" key="2">
    <source>
        <dbReference type="EMBL" id="QKF94675.1"/>
    </source>
</evidence>
<name>A0A7D3V5Z1_9VIRU</name>